<dbReference type="Gene3D" id="3.90.550.10">
    <property type="entry name" value="Spore Coat Polysaccharide Biosynthesis Protein SpsA, Chain A"/>
    <property type="match status" value="1"/>
</dbReference>
<dbReference type="Proteomes" id="UP000239210">
    <property type="component" value="Unassembled WGS sequence"/>
</dbReference>
<feature type="domain" description="Nucleotidyl transferase" evidence="1">
    <location>
        <begin position="3"/>
        <end position="230"/>
    </location>
</feature>
<evidence type="ECO:0000313" key="2">
    <source>
        <dbReference type="EMBL" id="PRY48123.1"/>
    </source>
</evidence>
<dbReference type="SUPFAM" id="SSF53448">
    <property type="entry name" value="Nucleotide-diphospho-sugar transferases"/>
    <property type="match status" value="1"/>
</dbReference>
<evidence type="ECO:0000313" key="3">
    <source>
        <dbReference type="Proteomes" id="UP000239210"/>
    </source>
</evidence>
<dbReference type="InterPro" id="IPR013446">
    <property type="entry name" value="G1P_cyt_trans-like"/>
</dbReference>
<dbReference type="RefSeq" id="WP_106278343.1">
    <property type="nucleotide sequence ID" value="NZ_PVTG01000010.1"/>
</dbReference>
<comment type="caution">
    <text evidence="2">The sequence shown here is derived from an EMBL/GenBank/DDBJ whole genome shotgun (WGS) entry which is preliminary data.</text>
</comment>
<dbReference type="AlphaFoldDB" id="A0A2T0TR66"/>
<keyword evidence="3" id="KW-1185">Reference proteome</keyword>
<accession>A0A2T0TR66</accession>
<protein>
    <submittedName>
        <fullName evidence="2">Glucose-1-phosphate cytidylyltransferase</fullName>
    </submittedName>
</protein>
<keyword evidence="2" id="KW-0808">Transferase</keyword>
<keyword evidence="2" id="KW-0548">Nucleotidyltransferase</keyword>
<dbReference type="GO" id="GO:0047343">
    <property type="term" value="F:glucose-1-phosphate cytidylyltransferase activity"/>
    <property type="evidence" value="ECO:0007669"/>
    <property type="project" value="InterPro"/>
</dbReference>
<sequence length="268" mass="30422">MKVVLFCGGYGLRMRDGTTEVPKPMIMVGHRPLIWHVMRYYAHFGHDEFILCLGYGAHHIKDYFLNYRETASNDFVLREGGRRIDLLSSDIADWTIHFVDTGVDSAIGERLRRVRHLVADDDVFLANYSDVLTDAPLPIMVDRFRDSDATVSLLAARPDPSFHCVDIDSSGHIRQIRAASDLDLWVNGGFFVLRQGVFDHIPKGGDLVGDACTALAERGQLLSYRYTGFWHPTDTIKERNNLETLFSHGERPWMVWENDSTRAPVPAT</sequence>
<gene>
    <name evidence="2" type="ORF">LY71_1109</name>
</gene>
<dbReference type="InterPro" id="IPR029044">
    <property type="entry name" value="Nucleotide-diphossugar_trans"/>
</dbReference>
<dbReference type="EMBL" id="PVTG01000010">
    <property type="protein sequence ID" value="PRY48123.1"/>
    <property type="molecule type" value="Genomic_DNA"/>
</dbReference>
<dbReference type="InterPro" id="IPR005835">
    <property type="entry name" value="NTP_transferase_dom"/>
</dbReference>
<dbReference type="Pfam" id="PF00483">
    <property type="entry name" value="NTP_transferase"/>
    <property type="match status" value="1"/>
</dbReference>
<name>A0A2T0TR66_9ACTN</name>
<reference evidence="2 3" key="1">
    <citation type="submission" date="2018-03" db="EMBL/GenBank/DDBJ databases">
        <title>Genomic Encyclopedia of Archaeal and Bacterial Type Strains, Phase II (KMG-II): from individual species to whole genera.</title>
        <authorList>
            <person name="Goeker M."/>
        </authorList>
    </citation>
    <scope>NUCLEOTIDE SEQUENCE [LARGE SCALE GENOMIC DNA]</scope>
    <source>
        <strain evidence="2 3">DSM 45416</strain>
    </source>
</reference>
<proteinExistence type="predicted"/>
<organism evidence="2 3">
    <name type="scientific">Geodermatophilus tzadiensis</name>
    <dbReference type="NCBI Taxonomy" id="1137988"/>
    <lineage>
        <taxon>Bacteria</taxon>
        <taxon>Bacillati</taxon>
        <taxon>Actinomycetota</taxon>
        <taxon>Actinomycetes</taxon>
        <taxon>Geodermatophilales</taxon>
        <taxon>Geodermatophilaceae</taxon>
        <taxon>Geodermatophilus</taxon>
    </lineage>
</organism>
<dbReference type="PANTHER" id="PTHR47183">
    <property type="entry name" value="GLUCOSE-1-PHOSPHATE CYTIDYLYLTRANSFERASE-RELATED"/>
    <property type="match status" value="1"/>
</dbReference>
<evidence type="ECO:0000259" key="1">
    <source>
        <dbReference type="Pfam" id="PF00483"/>
    </source>
</evidence>
<dbReference type="PANTHER" id="PTHR47183:SF3">
    <property type="entry name" value="TRANSFERASE"/>
    <property type="match status" value="1"/>
</dbReference>
<dbReference type="OrthoDB" id="9814110at2"/>